<evidence type="ECO:0008006" key="2">
    <source>
        <dbReference type="Google" id="ProtNLM"/>
    </source>
</evidence>
<proteinExistence type="predicted"/>
<reference evidence="1" key="1">
    <citation type="submission" date="2021-01" db="EMBL/GenBank/DDBJ databases">
        <authorList>
            <person name="Corre E."/>
            <person name="Pelletier E."/>
            <person name="Niang G."/>
            <person name="Scheremetjew M."/>
            <person name="Finn R."/>
            <person name="Kale V."/>
            <person name="Holt S."/>
            <person name="Cochrane G."/>
            <person name="Meng A."/>
            <person name="Brown T."/>
            <person name="Cohen L."/>
        </authorList>
    </citation>
    <scope>NUCLEOTIDE SEQUENCE</scope>
    <source>
        <strain evidence="1">CCMP1661</strain>
    </source>
</reference>
<dbReference type="EMBL" id="HBHR01013124">
    <property type="protein sequence ID" value="CAD9864433.1"/>
    <property type="molecule type" value="Transcribed_RNA"/>
</dbReference>
<protein>
    <recommendedName>
        <fullName evidence="2">Methyltransferase type 11 domain-containing protein</fullName>
    </recommendedName>
</protein>
<gene>
    <name evidence="1" type="ORF">FJAP1339_LOCUS6453</name>
</gene>
<organism evidence="1">
    <name type="scientific">Fibrocapsa japonica</name>
    <dbReference type="NCBI Taxonomy" id="94617"/>
    <lineage>
        <taxon>Eukaryota</taxon>
        <taxon>Sar</taxon>
        <taxon>Stramenopiles</taxon>
        <taxon>Ochrophyta</taxon>
        <taxon>Raphidophyceae</taxon>
        <taxon>Chattonellales</taxon>
        <taxon>Chattonellaceae</taxon>
        <taxon>Fibrocapsa</taxon>
    </lineage>
</organism>
<accession>A0A7S2Y1H1</accession>
<name>A0A7S2Y1H1_9STRA</name>
<dbReference type="InterPro" id="IPR029063">
    <property type="entry name" value="SAM-dependent_MTases_sf"/>
</dbReference>
<dbReference type="Gene3D" id="3.40.50.150">
    <property type="entry name" value="Vaccinia Virus protein VP39"/>
    <property type="match status" value="1"/>
</dbReference>
<dbReference type="AlphaFoldDB" id="A0A7S2Y1H1"/>
<dbReference type="SUPFAM" id="SSF53335">
    <property type="entry name" value="S-adenosyl-L-methionine-dependent methyltransferases"/>
    <property type="match status" value="1"/>
</dbReference>
<evidence type="ECO:0000313" key="1">
    <source>
        <dbReference type="EMBL" id="CAD9864433.1"/>
    </source>
</evidence>
<sequence>MVSKANNRRTFRGHGSILLAIITFTLGFLFGRNFSLLQSSADCKHVPERALEPTIAERALEPAIAVSQPVEWQTPEEILNERHKECEGRKISSTGGFCLTKKKNIGGNQMKDEKLADFLGNNVFSGYTVMDLGAGLGHYGVLFRENPNVKSWVGYDGAMNVQEQTKGLVRFMDLTQPHASDERPCVGADWVLSLEVAEHIPVVHTDAYLRNIRCRARVGAVISWGRPEQKGGLGHVNTRTESDAIAAVERWGFKVDWELTNAARATATLPHFKKTVVVYHVIKDSLNDPSV</sequence>